<evidence type="ECO:0000313" key="2">
    <source>
        <dbReference type="Proteomes" id="UP000661607"/>
    </source>
</evidence>
<organism evidence="1 2">
    <name type="scientific">Nonomuraea africana</name>
    <dbReference type="NCBI Taxonomy" id="46171"/>
    <lineage>
        <taxon>Bacteria</taxon>
        <taxon>Bacillati</taxon>
        <taxon>Actinomycetota</taxon>
        <taxon>Actinomycetes</taxon>
        <taxon>Streptosporangiales</taxon>
        <taxon>Streptosporangiaceae</taxon>
        <taxon>Nonomuraea</taxon>
    </lineage>
</organism>
<dbReference type="Proteomes" id="UP000661607">
    <property type="component" value="Unassembled WGS sequence"/>
</dbReference>
<proteinExistence type="predicted"/>
<reference evidence="1 2" key="1">
    <citation type="submission" date="2020-10" db="EMBL/GenBank/DDBJ databases">
        <title>Sequencing the genomes of 1000 actinobacteria strains.</title>
        <authorList>
            <person name="Klenk H.-P."/>
        </authorList>
    </citation>
    <scope>NUCLEOTIDE SEQUENCE [LARGE SCALE GENOMIC DNA]</scope>
    <source>
        <strain evidence="1 2">DSM 43748</strain>
    </source>
</reference>
<feature type="non-terminal residue" evidence="1">
    <location>
        <position position="35"/>
    </location>
</feature>
<gene>
    <name evidence="1" type="ORF">H4W81_000001</name>
</gene>
<name>A0ABR9K5D4_9ACTN</name>
<comment type="caution">
    <text evidence="1">The sequence shown here is derived from an EMBL/GenBank/DDBJ whole genome shotgun (WGS) entry which is preliminary data.</text>
</comment>
<accession>A0ABR9K5D4</accession>
<evidence type="ECO:0000313" key="1">
    <source>
        <dbReference type="EMBL" id="MBE1557222.1"/>
    </source>
</evidence>
<keyword evidence="2" id="KW-1185">Reference proteome</keyword>
<protein>
    <submittedName>
        <fullName evidence="1">Uncharacterized protein</fullName>
    </submittedName>
</protein>
<sequence length="35" mass="3697">MDGVVHHALAFNTLLSSQETDAFTVTHPVALASLC</sequence>
<dbReference type="EMBL" id="JADBEF010000001">
    <property type="protein sequence ID" value="MBE1557222.1"/>
    <property type="molecule type" value="Genomic_DNA"/>
</dbReference>